<organism evidence="2 3">
    <name type="scientific">candidate division KSB3 bacterium</name>
    <dbReference type="NCBI Taxonomy" id="2044937"/>
    <lineage>
        <taxon>Bacteria</taxon>
        <taxon>candidate division KSB3</taxon>
    </lineage>
</organism>
<accession>A0A2G6EA07</accession>
<keyword evidence="1" id="KW-0812">Transmembrane</keyword>
<feature type="transmembrane region" description="Helical" evidence="1">
    <location>
        <begin position="43"/>
        <end position="67"/>
    </location>
</feature>
<evidence type="ECO:0000313" key="2">
    <source>
        <dbReference type="EMBL" id="PID58797.1"/>
    </source>
</evidence>
<dbReference type="Proteomes" id="UP000229740">
    <property type="component" value="Unassembled WGS sequence"/>
</dbReference>
<evidence type="ECO:0000313" key="3">
    <source>
        <dbReference type="Proteomes" id="UP000229740"/>
    </source>
</evidence>
<feature type="transmembrane region" description="Helical" evidence="1">
    <location>
        <begin position="12"/>
        <end position="31"/>
    </location>
</feature>
<proteinExistence type="predicted"/>
<sequence length="261" mass="29736">MNIVKITNKIALVTVVLSMYWVFIFVSSTVFGFKVFRENMTEMFLLSILGLFTILSAVVLLNIMFNLTAIAERRSGEEPKKAQTISKMLVLAFIASLLALFCLLYAGDRLTSKHKENYLLSAASSLVKEQRSIIHRLADYTFSREYIERACQDIEILSKVEEEFPEVTIIVIDTIDGKPFLLGFSRYARLAKDEKVRKADYILATSSEERTYLYSALEGKISGHRFSAHDGRYEVYYPLRTDTGNIVIHLSQYSKYGKIGS</sequence>
<dbReference type="AlphaFoldDB" id="A0A2G6EA07"/>
<keyword evidence="1" id="KW-0472">Membrane</keyword>
<gene>
    <name evidence="2" type="ORF">CSB45_02010</name>
</gene>
<feature type="transmembrane region" description="Helical" evidence="1">
    <location>
        <begin position="88"/>
        <end position="107"/>
    </location>
</feature>
<protein>
    <submittedName>
        <fullName evidence="2">Uncharacterized protein</fullName>
    </submittedName>
</protein>
<name>A0A2G6EA07_9BACT</name>
<keyword evidence="1" id="KW-1133">Transmembrane helix</keyword>
<reference evidence="2 3" key="1">
    <citation type="submission" date="2017-10" db="EMBL/GenBank/DDBJ databases">
        <title>Novel microbial diversity and functional potential in the marine mammal oral microbiome.</title>
        <authorList>
            <person name="Dudek N.K."/>
            <person name="Sun C.L."/>
            <person name="Burstein D."/>
            <person name="Kantor R.S."/>
            <person name="Aliaga Goltsman D.S."/>
            <person name="Bik E.M."/>
            <person name="Thomas B.C."/>
            <person name="Banfield J.F."/>
            <person name="Relman D.A."/>
        </authorList>
    </citation>
    <scope>NUCLEOTIDE SEQUENCE [LARGE SCALE GENOMIC DNA]</scope>
    <source>
        <strain evidence="2">DOLZORAL124_49_17</strain>
    </source>
</reference>
<evidence type="ECO:0000256" key="1">
    <source>
        <dbReference type="SAM" id="Phobius"/>
    </source>
</evidence>
<comment type="caution">
    <text evidence="2">The sequence shown here is derived from an EMBL/GenBank/DDBJ whole genome shotgun (WGS) entry which is preliminary data.</text>
</comment>
<dbReference type="EMBL" id="PDPS01000021">
    <property type="protein sequence ID" value="PID58797.1"/>
    <property type="molecule type" value="Genomic_DNA"/>
</dbReference>